<dbReference type="InterPro" id="IPR006179">
    <property type="entry name" value="5_nucleotidase/apyrase"/>
</dbReference>
<dbReference type="Pfam" id="PF16640">
    <property type="entry name" value="Big_3_5"/>
    <property type="match status" value="1"/>
</dbReference>
<feature type="signal peptide" evidence="2">
    <location>
        <begin position="1"/>
        <end position="30"/>
    </location>
</feature>
<keyword evidence="8" id="KW-1185">Reference proteome</keyword>
<feature type="domain" description="5'-Nucleotidase C-terminal" evidence="4">
    <location>
        <begin position="997"/>
        <end position="1155"/>
    </location>
</feature>
<feature type="domain" description="Calcineurin-like phosphoesterase" evidence="3">
    <location>
        <begin position="663"/>
        <end position="883"/>
    </location>
</feature>
<dbReference type="InterPro" id="IPR036907">
    <property type="entry name" value="5'-Nucleotdase_C_sf"/>
</dbReference>
<dbReference type="InterPro" id="IPR036691">
    <property type="entry name" value="Endo/exonu/phosph_ase_sf"/>
</dbReference>
<comment type="caution">
    <text evidence="7">The sequence shown here is derived from an EMBL/GenBank/DDBJ whole genome shotgun (WGS) entry which is preliminary data.</text>
</comment>
<reference evidence="8" key="1">
    <citation type="journal article" date="2019" name="Int. J. Syst. Evol. Microbiol.">
        <title>The Global Catalogue of Microorganisms (GCM) 10K type strain sequencing project: providing services to taxonomists for standard genome sequencing and annotation.</title>
        <authorList>
            <consortium name="The Broad Institute Genomics Platform"/>
            <consortium name="The Broad Institute Genome Sequencing Center for Infectious Disease"/>
            <person name="Wu L."/>
            <person name="Ma J."/>
        </authorList>
    </citation>
    <scope>NUCLEOTIDE SEQUENCE [LARGE SCALE GENOMIC DNA]</scope>
    <source>
        <strain evidence="8">KCTC 33576</strain>
    </source>
</reference>
<evidence type="ECO:0000259" key="5">
    <source>
        <dbReference type="Pfam" id="PF03372"/>
    </source>
</evidence>
<dbReference type="Gene3D" id="3.60.21.10">
    <property type="match status" value="1"/>
</dbReference>
<dbReference type="InterPro" id="IPR047971">
    <property type="entry name" value="ExeM-like"/>
</dbReference>
<name>A0ABW5XER0_9MICO</name>
<dbReference type="PANTHER" id="PTHR11575:SF24">
    <property type="entry name" value="5'-NUCLEOTIDASE"/>
    <property type="match status" value="1"/>
</dbReference>
<dbReference type="Pfam" id="PF00149">
    <property type="entry name" value="Metallophos"/>
    <property type="match status" value="1"/>
</dbReference>
<dbReference type="InterPro" id="IPR005135">
    <property type="entry name" value="Endo/exonuclease/phosphatase"/>
</dbReference>
<feature type="domain" description="Endonuclease/exonuclease/phosphatase" evidence="5">
    <location>
        <begin position="353"/>
        <end position="641"/>
    </location>
</feature>
<evidence type="ECO:0000256" key="2">
    <source>
        <dbReference type="SAM" id="SignalP"/>
    </source>
</evidence>
<dbReference type="SUPFAM" id="SSF56219">
    <property type="entry name" value="DNase I-like"/>
    <property type="match status" value="1"/>
</dbReference>
<evidence type="ECO:0000313" key="8">
    <source>
        <dbReference type="Proteomes" id="UP001597391"/>
    </source>
</evidence>
<evidence type="ECO:0000259" key="6">
    <source>
        <dbReference type="Pfam" id="PF16640"/>
    </source>
</evidence>
<dbReference type="RefSeq" id="WP_377466737.1">
    <property type="nucleotide sequence ID" value="NZ_JBHUOP010000004.1"/>
</dbReference>
<feature type="chain" id="PRO_5046087671" evidence="2">
    <location>
        <begin position="31"/>
        <end position="1663"/>
    </location>
</feature>
<gene>
    <name evidence="7" type="ORF">ACFSYH_09610</name>
</gene>
<dbReference type="InterPro" id="IPR006311">
    <property type="entry name" value="TAT_signal"/>
</dbReference>
<keyword evidence="7" id="KW-0378">Hydrolase</keyword>
<dbReference type="PANTHER" id="PTHR11575">
    <property type="entry name" value="5'-NUCLEOTIDASE-RELATED"/>
    <property type="match status" value="1"/>
</dbReference>
<dbReference type="Proteomes" id="UP001597391">
    <property type="component" value="Unassembled WGS sequence"/>
</dbReference>
<dbReference type="InterPro" id="IPR004843">
    <property type="entry name" value="Calcineurin-like_PHP"/>
</dbReference>
<dbReference type="SUPFAM" id="SSF56300">
    <property type="entry name" value="Metallo-dependent phosphatases"/>
    <property type="match status" value="1"/>
</dbReference>
<sequence length="1663" mass="174008">MTQRRTTLRRGVASLLASALLAAPMATIVAAPAAANGITSIAEIQGTGPATTLTGTVTTRGVVTAAYPTGGFRGFVIQTEGTGPSNKTVDASDAIFVYLNTAAVDTYPAVGDFVEVTGTPGEFNGLTQLSNPTVAPVADEDFTVPEPIALEWPETDEAREVYESMLVAPAGTYTVSNTYSTNQYGEVGLAFGTKPLEQPTDLARPNTSEAADVEADNARRAVTLDDGATTNFLSSANSGLTPPYVSVENPVRVGAAATFADSVIVDYRNNTWKLNPTSATPAGEEVATFSNTRTTSPDSDKLGAATHTIAAFNVLNYFTTTGEDWSQTCTNYKDRAGNPITVNSCPDNGPRGAWNAENLKRQEDKIVAAINKVDASVIGLMEIENSAKLGETADEATATLVEKLNAAAQSDKWDYVRSSSDLPEIAQQDVITNAIIYQKDEVQPVGTSRALGNASATGQPYVNAREPIGQAFVPVGGGEPFFVVVNHFKSKGSAGPLEGDADAGDGQGASNASRIAQAQALADWVPQALVTIKSETGRTVEDVALLGDFNSYAQEDPMQVFYNAGYKNATKEHNAGEYSYSYQGLSGSLDHVLYSESFADRVTGSDVWEINSPESIALEYSRHNYHGTLFYAPDAYRSSDHDPVILGILGGESDVTDIHLIDINDFHGRIDANTVKFAGTIEKLRAESGEDNTLFLSAGDNIGASLFASSVAQDKPTLDVLNALDLATSAVGNHEFDQGMDDLIGRVSDESDFNYLGANVYHKGTENPALKEYDLFDVDGVRVGVIGAVTEETPTLVSPGGIASLDFGDPVAAVNRVAEQLTDGNEDNDEADVIVALYHEGAGAGTPDGSSLTQEIAAGGAFAKIVTQTDENVSAIFTGHTHKQYAWLADNGNKAKRPVVQTGSYGENIGHISLTVDKNTKEVLNATATNVARVTTDDATLVSTYPRVEEVKTIVDAALAYAQVEGGKPVGSIAADITSAFTGGEYVDGKFTAGSDGARDNRAEASALGNLVADSLRETLAAEERGGADIGVVNPGGLRADLRMKGEDGTITYAEANAVLPFVNNLWTTNLTGAQVKTMLEQQWQTNPDGSIPSRPYLQLGLSENVTYTYDESRALGDRITSITIDGQPIDPAATYTIGTFSFLAQGGDNFRVFNSATGTRDSGLIDRDAWVSYLQTHEDLEPSFARSGVSVEGFDGEVAAKVGENVSLNLARLNVFSLGAPANTELVATWTGGTLTGSVPAGTVTISGNSVTADLTVPEGAVGAGSLVLVANPSGTTIALPAKVEAADPPTPAETIVTLTAGKAVAGQKTPLTITVTQDGVKLDGKVDIREGNKTIASGTAKAGQAKIDVVLTEGKHTLVAVFTPTSGSSVNSKAVTITVAPAEQPVGKTTVTLTAGKSVAGKKTTLTVTAREGSAGLNGSVKIREGNKTIATTTVKNGQAKVDATFKAGTHRLVAVFTPAKGTETSSKELVVKTGKTTAKVTATLSKKTVTYPSKATIKVTVRGDSVRPTGKIEIRNGKKKIATATLKKAAGNTATATVKLPKLKPGKYTLSARYVGDSQVSAATSKSVKATVKKQKSTTKVAVSNGGRTVKVTVSAKERATGKVTLTVNGRTYSEKLSKGRATITVQRPYSWGNYTYKVSYAGNTATAKSTGSARYYVGR</sequence>
<dbReference type="InterPro" id="IPR032109">
    <property type="entry name" value="Big_3_5"/>
</dbReference>
<keyword evidence="7" id="KW-0540">Nuclease</keyword>
<proteinExistence type="predicted"/>
<keyword evidence="1 2" id="KW-0732">Signal</keyword>
<dbReference type="InterPro" id="IPR029052">
    <property type="entry name" value="Metallo-depent_PP-like"/>
</dbReference>
<evidence type="ECO:0000313" key="7">
    <source>
        <dbReference type="EMBL" id="MFD2840826.1"/>
    </source>
</evidence>
<dbReference type="PROSITE" id="PS51318">
    <property type="entry name" value="TAT"/>
    <property type="match status" value="1"/>
</dbReference>
<dbReference type="CDD" id="cd10283">
    <property type="entry name" value="MnuA_DNase1-like"/>
    <property type="match status" value="1"/>
</dbReference>
<dbReference type="EMBL" id="JBHUOP010000004">
    <property type="protein sequence ID" value="MFD2840826.1"/>
    <property type="molecule type" value="Genomic_DNA"/>
</dbReference>
<protein>
    <submittedName>
        <fullName evidence="7">ExeM/NucH family extracellular endonuclease</fullName>
    </submittedName>
</protein>
<dbReference type="InterPro" id="IPR008334">
    <property type="entry name" value="5'-Nucleotdase_C"/>
</dbReference>
<evidence type="ECO:0000259" key="3">
    <source>
        <dbReference type="Pfam" id="PF00149"/>
    </source>
</evidence>
<dbReference type="Pfam" id="PF03372">
    <property type="entry name" value="Exo_endo_phos"/>
    <property type="match status" value="1"/>
</dbReference>
<dbReference type="NCBIfam" id="NF033681">
    <property type="entry name" value="ExeM_NucH_DNase"/>
    <property type="match status" value="1"/>
</dbReference>
<dbReference type="InterPro" id="IPR013783">
    <property type="entry name" value="Ig-like_fold"/>
</dbReference>
<dbReference type="CDD" id="cd04486">
    <property type="entry name" value="YhcR_OBF_like"/>
    <property type="match status" value="1"/>
</dbReference>
<dbReference type="Pfam" id="PF02872">
    <property type="entry name" value="5_nucleotid_C"/>
    <property type="match status" value="1"/>
</dbReference>
<dbReference type="PRINTS" id="PR01607">
    <property type="entry name" value="APYRASEFAMLY"/>
</dbReference>
<dbReference type="SUPFAM" id="SSF55816">
    <property type="entry name" value="5'-nucleotidase (syn. UDP-sugar hydrolase), C-terminal domain"/>
    <property type="match status" value="1"/>
</dbReference>
<dbReference type="GO" id="GO:0004519">
    <property type="term" value="F:endonuclease activity"/>
    <property type="evidence" value="ECO:0007669"/>
    <property type="project" value="UniProtKB-KW"/>
</dbReference>
<keyword evidence="7" id="KW-0255">Endonuclease</keyword>
<dbReference type="Gene3D" id="3.60.10.10">
    <property type="entry name" value="Endonuclease/exonuclease/phosphatase"/>
    <property type="match status" value="1"/>
</dbReference>
<evidence type="ECO:0000256" key="1">
    <source>
        <dbReference type="ARBA" id="ARBA00022729"/>
    </source>
</evidence>
<dbReference type="Gene3D" id="2.60.40.10">
    <property type="entry name" value="Immunoglobulins"/>
    <property type="match status" value="3"/>
</dbReference>
<dbReference type="Gene3D" id="3.90.780.10">
    <property type="entry name" value="5'-Nucleotidase, C-terminal domain"/>
    <property type="match status" value="1"/>
</dbReference>
<evidence type="ECO:0000259" key="4">
    <source>
        <dbReference type="Pfam" id="PF02872"/>
    </source>
</evidence>
<accession>A0ABW5XER0</accession>
<organism evidence="7 8">
    <name type="scientific">Populibacterium corticicola</name>
    <dbReference type="NCBI Taxonomy" id="1812826"/>
    <lineage>
        <taxon>Bacteria</taxon>
        <taxon>Bacillati</taxon>
        <taxon>Actinomycetota</taxon>
        <taxon>Actinomycetes</taxon>
        <taxon>Micrococcales</taxon>
        <taxon>Jonesiaceae</taxon>
        <taxon>Populibacterium</taxon>
    </lineage>
</organism>
<feature type="domain" description="Bacterial Ig-like" evidence="6">
    <location>
        <begin position="1486"/>
        <end position="1575"/>
    </location>
</feature>